<dbReference type="EMBL" id="CAMGYJ010000009">
    <property type="protein sequence ID" value="CAI0476448.1"/>
    <property type="molecule type" value="Genomic_DNA"/>
</dbReference>
<organism evidence="1 2">
    <name type="scientific">Linum tenue</name>
    <dbReference type="NCBI Taxonomy" id="586396"/>
    <lineage>
        <taxon>Eukaryota</taxon>
        <taxon>Viridiplantae</taxon>
        <taxon>Streptophyta</taxon>
        <taxon>Embryophyta</taxon>
        <taxon>Tracheophyta</taxon>
        <taxon>Spermatophyta</taxon>
        <taxon>Magnoliopsida</taxon>
        <taxon>eudicotyledons</taxon>
        <taxon>Gunneridae</taxon>
        <taxon>Pentapetalae</taxon>
        <taxon>rosids</taxon>
        <taxon>fabids</taxon>
        <taxon>Malpighiales</taxon>
        <taxon>Linaceae</taxon>
        <taxon>Linum</taxon>
    </lineage>
</organism>
<accession>A0AAV0PZR7</accession>
<feature type="non-terminal residue" evidence="1">
    <location>
        <position position="46"/>
    </location>
</feature>
<comment type="caution">
    <text evidence="1">The sequence shown here is derived from an EMBL/GenBank/DDBJ whole genome shotgun (WGS) entry which is preliminary data.</text>
</comment>
<proteinExistence type="predicted"/>
<protein>
    <submittedName>
        <fullName evidence="1">Uncharacterized protein</fullName>
    </submittedName>
</protein>
<evidence type="ECO:0000313" key="1">
    <source>
        <dbReference type="EMBL" id="CAI0476448.1"/>
    </source>
</evidence>
<sequence>MTKKKAIALPLRYSPRSSPSLLEWWKTNMKLLGGAYRLSQQLQIVP</sequence>
<keyword evidence="2" id="KW-1185">Reference proteome</keyword>
<dbReference type="AlphaFoldDB" id="A0AAV0PZR7"/>
<name>A0AAV0PZR7_9ROSI</name>
<reference evidence="1" key="1">
    <citation type="submission" date="2022-08" db="EMBL/GenBank/DDBJ databases">
        <authorList>
            <person name="Gutierrez-Valencia J."/>
        </authorList>
    </citation>
    <scope>NUCLEOTIDE SEQUENCE</scope>
</reference>
<evidence type="ECO:0000313" key="2">
    <source>
        <dbReference type="Proteomes" id="UP001154282"/>
    </source>
</evidence>
<gene>
    <name evidence="1" type="ORF">LITE_LOCUS40788</name>
</gene>
<dbReference type="Proteomes" id="UP001154282">
    <property type="component" value="Unassembled WGS sequence"/>
</dbReference>